<dbReference type="HOGENOM" id="CLU_055491_3_3_1"/>
<keyword evidence="3" id="KW-0862">Zinc</keyword>
<keyword evidence="2" id="KW-0479">Metal-binding</keyword>
<dbReference type="Proteomes" id="UP000030151">
    <property type="component" value="Unassembled WGS sequence"/>
</dbReference>
<reference evidence="7 8" key="1">
    <citation type="submission" date="2014-02" db="EMBL/GenBank/DDBJ databases">
        <title>The genome sequence of the entomopathogenic fungus Metarhizium robertsii ARSEF 2575.</title>
        <authorList>
            <person name="Giuliano Garisto Donzelli B."/>
            <person name="Roe B.A."/>
            <person name="Macmil S.L."/>
            <person name="Krasnoff S.B."/>
            <person name="Gibson D.M."/>
        </authorList>
    </citation>
    <scope>NUCLEOTIDE SEQUENCE [LARGE SCALE GENOMIC DNA]</scope>
    <source>
        <strain evidence="7 8">ARSEF 2575</strain>
    </source>
</reference>
<evidence type="ECO:0000259" key="6">
    <source>
        <dbReference type="PROSITE" id="PS51891"/>
    </source>
</evidence>
<comment type="similarity">
    <text evidence="1">Belongs to the Gfa family.</text>
</comment>
<evidence type="ECO:0000256" key="5">
    <source>
        <dbReference type="SAM" id="MobiDB-lite"/>
    </source>
</evidence>
<dbReference type="AlphaFoldDB" id="A0A014N0C0"/>
<feature type="region of interest" description="Disordered" evidence="5">
    <location>
        <begin position="115"/>
        <end position="140"/>
    </location>
</feature>
<dbReference type="Gene3D" id="3.90.1590.10">
    <property type="entry name" value="glutathione-dependent formaldehyde- activating enzyme (gfa)"/>
    <property type="match status" value="1"/>
</dbReference>
<evidence type="ECO:0000313" key="7">
    <source>
        <dbReference type="EMBL" id="EXU98283.1"/>
    </source>
</evidence>
<dbReference type="SUPFAM" id="SSF51316">
    <property type="entry name" value="Mss4-like"/>
    <property type="match status" value="1"/>
</dbReference>
<dbReference type="InterPro" id="IPR006913">
    <property type="entry name" value="CENP-V/GFA"/>
</dbReference>
<keyword evidence="4" id="KW-0456">Lyase</keyword>
<feature type="domain" description="CENP-V/GFA" evidence="6">
    <location>
        <begin position="1"/>
        <end position="140"/>
    </location>
</feature>
<evidence type="ECO:0000256" key="1">
    <source>
        <dbReference type="ARBA" id="ARBA00005495"/>
    </source>
</evidence>
<organism evidence="7 8">
    <name type="scientific">Metarhizium robertsii</name>
    <dbReference type="NCBI Taxonomy" id="568076"/>
    <lineage>
        <taxon>Eukaryota</taxon>
        <taxon>Fungi</taxon>
        <taxon>Dikarya</taxon>
        <taxon>Ascomycota</taxon>
        <taxon>Pezizomycotina</taxon>
        <taxon>Sordariomycetes</taxon>
        <taxon>Hypocreomycetidae</taxon>
        <taxon>Hypocreales</taxon>
        <taxon>Clavicipitaceae</taxon>
        <taxon>Metarhizium</taxon>
    </lineage>
</organism>
<evidence type="ECO:0000313" key="8">
    <source>
        <dbReference type="Proteomes" id="UP000030151"/>
    </source>
</evidence>
<dbReference type="InterPro" id="IPR011057">
    <property type="entry name" value="Mss4-like_sf"/>
</dbReference>
<sequence length="140" mass="15586">METTCLCKAVTVKVSQNWLDGKQHGQICHCYNCRKVSGTGMPMGATNLIVDRSTVTISGELYLFEDYDTSTGKPVHRYFCKVCCNPIKSESHLVPDSIILKMGIFEHVPKPKSEGFAQERQAWGQPVAPDVEQLQGTSYD</sequence>
<comment type="caution">
    <text evidence="7">The sequence shown here is derived from an EMBL/GenBank/DDBJ whole genome shotgun (WGS) entry which is preliminary data.</text>
</comment>
<dbReference type="GO" id="GO:0016846">
    <property type="term" value="F:carbon-sulfur lyase activity"/>
    <property type="evidence" value="ECO:0007669"/>
    <property type="project" value="InterPro"/>
</dbReference>
<dbReference type="Pfam" id="PF04828">
    <property type="entry name" value="GFA"/>
    <property type="match status" value="1"/>
</dbReference>
<protein>
    <submittedName>
        <fullName evidence="7">Glutathione-dependent formaldehyde-activating enzyme</fullName>
    </submittedName>
</protein>
<gene>
    <name evidence="7" type="ORF">X797_008673</name>
</gene>
<name>A0A014N0C0_9HYPO</name>
<dbReference type="GO" id="GO:0046872">
    <property type="term" value="F:metal ion binding"/>
    <property type="evidence" value="ECO:0007669"/>
    <property type="project" value="UniProtKB-KW"/>
</dbReference>
<evidence type="ECO:0000256" key="4">
    <source>
        <dbReference type="ARBA" id="ARBA00023239"/>
    </source>
</evidence>
<dbReference type="EMBL" id="JELW01000028">
    <property type="protein sequence ID" value="EXU98283.1"/>
    <property type="molecule type" value="Genomic_DNA"/>
</dbReference>
<evidence type="ECO:0000256" key="3">
    <source>
        <dbReference type="ARBA" id="ARBA00022833"/>
    </source>
</evidence>
<dbReference type="PROSITE" id="PS51891">
    <property type="entry name" value="CENP_V_GFA"/>
    <property type="match status" value="1"/>
</dbReference>
<dbReference type="PANTHER" id="PTHR33337:SF43">
    <property type="entry name" value="CENP-V_GFA DOMAIN-CONTAINING PROTEIN"/>
    <property type="match status" value="1"/>
</dbReference>
<proteinExistence type="inferred from homology"/>
<accession>A0A014N0C0</accession>
<dbReference type="OrthoDB" id="9985472at2759"/>
<evidence type="ECO:0000256" key="2">
    <source>
        <dbReference type="ARBA" id="ARBA00022723"/>
    </source>
</evidence>
<dbReference type="PANTHER" id="PTHR33337">
    <property type="entry name" value="GFA DOMAIN-CONTAINING PROTEIN"/>
    <property type="match status" value="1"/>
</dbReference>